<dbReference type="EMBL" id="JAKVTW010000022">
    <property type="protein sequence ID" value="MCH4813663.1"/>
    <property type="molecule type" value="Genomic_DNA"/>
</dbReference>
<dbReference type="Gene3D" id="1.20.120.160">
    <property type="entry name" value="HPT domain"/>
    <property type="match status" value="1"/>
</dbReference>
<accession>A0ABS9SCK9</accession>
<feature type="domain" description="Response regulatory" evidence="4">
    <location>
        <begin position="257"/>
        <end position="373"/>
    </location>
</feature>
<dbReference type="PROSITE" id="PS50887">
    <property type="entry name" value="GGDEF"/>
    <property type="match status" value="1"/>
</dbReference>
<dbReference type="InterPro" id="IPR052155">
    <property type="entry name" value="Biofilm_reg_signaling"/>
</dbReference>
<dbReference type="InterPro" id="IPR036641">
    <property type="entry name" value="HPT_dom_sf"/>
</dbReference>
<dbReference type="Gene3D" id="3.40.50.2300">
    <property type="match status" value="2"/>
</dbReference>
<dbReference type="InterPro" id="IPR001633">
    <property type="entry name" value="EAL_dom"/>
</dbReference>
<feature type="domain" description="HPt" evidence="7">
    <location>
        <begin position="5"/>
        <end position="103"/>
    </location>
</feature>
<dbReference type="NCBIfam" id="TIGR00254">
    <property type="entry name" value="GGDEF"/>
    <property type="match status" value="1"/>
</dbReference>
<feature type="non-terminal residue" evidence="8">
    <location>
        <position position="639"/>
    </location>
</feature>
<evidence type="ECO:0000256" key="1">
    <source>
        <dbReference type="ARBA" id="ARBA00023012"/>
    </source>
</evidence>
<keyword evidence="9" id="KW-1185">Reference proteome</keyword>
<dbReference type="Gene3D" id="3.30.70.270">
    <property type="match status" value="1"/>
</dbReference>
<evidence type="ECO:0000259" key="7">
    <source>
        <dbReference type="PROSITE" id="PS50894"/>
    </source>
</evidence>
<dbReference type="InterPro" id="IPR000160">
    <property type="entry name" value="GGDEF_dom"/>
</dbReference>
<dbReference type="PROSITE" id="PS50894">
    <property type="entry name" value="HPT"/>
    <property type="match status" value="1"/>
</dbReference>
<feature type="modified residue" description="4-aspartylphosphate" evidence="3">
    <location>
        <position position="306"/>
    </location>
</feature>
<dbReference type="Gene3D" id="3.20.20.450">
    <property type="entry name" value="EAL domain"/>
    <property type="match status" value="1"/>
</dbReference>
<sequence length="639" mass="71861">MSSSNNQKMEKLLSTYKEHLLLYKTELEADWQAAQHDTKRVQHIMSMAHKLSGSGKAYGFVELSQLARELDHACDMAKNMPPKELISSLTRPIDDLLSALERDSDSNGERHTPSSDSANALFENDTSEAIDILLVDDDTDFSTNLSEILSQYGYRVHWQDDISQLDQAITDHQPWALIVDMDFSGERFAGASQVSTWHQKNGTPLPVFFVSGYDSFDLRLASVRAGGTHFLRKPLDIPKLVSLLYSELNLAPSEPYRVMLVDDDHDLLSLYAEFLTKAGYNVTSATSAQEALRLLEQSHPELILVDVYMPGCSGIELGKIIRQHEEFATIPLIFMSAAADTDLQLACARLANDEFINKPIELWRLLMIVKSRVTKGRYLRSHIGALTIAETQITQDSLTALPMLANIRRDIEDALQKRAPDNIMAVVKFDIRDFHTINNLHGHHFGDEILQRLAWELTQTISPSDTLYRESSDEFLLLTKEHASQASLKKYVTGLTKSIEEIKITLKHGLIALSADTGVAFATQDISKASELLDNADMAIFKAKKSPTTDICYFDASLKTMQQNRFLLENSIKEGLSSDQFIAVYQPIYTVNENKLIGFEALARWQHPEKGLLSPGEFIHLMEQRGLIPLLTQKMLTQT</sequence>
<dbReference type="CDD" id="cd00156">
    <property type="entry name" value="REC"/>
    <property type="match status" value="2"/>
</dbReference>
<dbReference type="InterPro" id="IPR001789">
    <property type="entry name" value="Sig_transdc_resp-reg_receiver"/>
</dbReference>
<dbReference type="Pfam" id="PF01627">
    <property type="entry name" value="Hpt"/>
    <property type="match status" value="1"/>
</dbReference>
<evidence type="ECO:0000256" key="2">
    <source>
        <dbReference type="PROSITE-ProRule" id="PRU00110"/>
    </source>
</evidence>
<dbReference type="InterPro" id="IPR035919">
    <property type="entry name" value="EAL_sf"/>
</dbReference>
<name>A0ABS9SCK9_9GAMM</name>
<keyword evidence="1" id="KW-0902">Two-component regulatory system</keyword>
<protein>
    <submittedName>
        <fullName evidence="8">Response regulator</fullName>
    </submittedName>
</protein>
<feature type="modified residue" description="4-aspartylphosphate" evidence="3">
    <location>
        <position position="180"/>
    </location>
</feature>
<feature type="domain" description="GGDEF" evidence="6">
    <location>
        <begin position="422"/>
        <end position="556"/>
    </location>
</feature>
<dbReference type="InterPro" id="IPR008207">
    <property type="entry name" value="Sig_transdc_His_kin_Hpt_dom"/>
</dbReference>
<dbReference type="CDD" id="cd01949">
    <property type="entry name" value="GGDEF"/>
    <property type="match status" value="1"/>
</dbReference>
<dbReference type="InterPro" id="IPR029787">
    <property type="entry name" value="Nucleotide_cyclase"/>
</dbReference>
<feature type="domain" description="Response regulatory" evidence="4">
    <location>
        <begin position="131"/>
        <end position="248"/>
    </location>
</feature>
<dbReference type="Pfam" id="PF00072">
    <property type="entry name" value="Response_reg"/>
    <property type="match status" value="2"/>
</dbReference>
<dbReference type="InterPro" id="IPR011006">
    <property type="entry name" value="CheY-like_superfamily"/>
</dbReference>
<keyword evidence="3" id="KW-0597">Phosphoprotein</keyword>
<evidence type="ECO:0000256" key="3">
    <source>
        <dbReference type="PROSITE-ProRule" id="PRU00169"/>
    </source>
</evidence>
<proteinExistence type="predicted"/>
<dbReference type="SUPFAM" id="SSF52172">
    <property type="entry name" value="CheY-like"/>
    <property type="match status" value="2"/>
</dbReference>
<reference evidence="8 9" key="1">
    <citation type="submission" date="2022-03" db="EMBL/GenBank/DDBJ databases">
        <title>Genomic signatures underlying metal tolerance in selected Arctic bacterial isolates.</title>
        <authorList>
            <person name="Thomas F.A."/>
            <person name="Venkatachalam S."/>
            <person name="Krishnan K.P."/>
        </authorList>
    </citation>
    <scope>NUCLEOTIDE SEQUENCE [LARGE SCALE GENOMIC DNA]</scope>
    <source>
        <strain evidence="8 9">HM116</strain>
    </source>
</reference>
<evidence type="ECO:0000259" key="4">
    <source>
        <dbReference type="PROSITE" id="PS50110"/>
    </source>
</evidence>
<dbReference type="PANTHER" id="PTHR44757">
    <property type="entry name" value="DIGUANYLATE CYCLASE DGCP"/>
    <property type="match status" value="1"/>
</dbReference>
<dbReference type="SMART" id="SM00448">
    <property type="entry name" value="REC"/>
    <property type="match status" value="2"/>
</dbReference>
<dbReference type="PANTHER" id="PTHR44757:SF2">
    <property type="entry name" value="BIOFILM ARCHITECTURE MAINTENANCE PROTEIN MBAA"/>
    <property type="match status" value="1"/>
</dbReference>
<evidence type="ECO:0000259" key="6">
    <source>
        <dbReference type="PROSITE" id="PS50887"/>
    </source>
</evidence>
<dbReference type="Proteomes" id="UP001320609">
    <property type="component" value="Unassembled WGS sequence"/>
</dbReference>
<feature type="domain" description="EAL" evidence="5">
    <location>
        <begin position="565"/>
        <end position="639"/>
    </location>
</feature>
<evidence type="ECO:0000313" key="9">
    <source>
        <dbReference type="Proteomes" id="UP001320609"/>
    </source>
</evidence>
<dbReference type="InterPro" id="IPR043128">
    <property type="entry name" value="Rev_trsase/Diguanyl_cyclase"/>
</dbReference>
<dbReference type="SUPFAM" id="SSF141868">
    <property type="entry name" value="EAL domain-like"/>
    <property type="match status" value="1"/>
</dbReference>
<evidence type="ECO:0000313" key="8">
    <source>
        <dbReference type="EMBL" id="MCH4813663.1"/>
    </source>
</evidence>
<dbReference type="Pfam" id="PF00990">
    <property type="entry name" value="GGDEF"/>
    <property type="match status" value="1"/>
</dbReference>
<dbReference type="PROSITE" id="PS50110">
    <property type="entry name" value="RESPONSE_REGULATORY"/>
    <property type="match status" value="2"/>
</dbReference>
<dbReference type="SUPFAM" id="SSF47226">
    <property type="entry name" value="Histidine-containing phosphotransfer domain, HPT domain"/>
    <property type="match status" value="1"/>
</dbReference>
<gene>
    <name evidence="8" type="ORF">MLE19_20235</name>
</gene>
<organism evidence="8 9">
    <name type="scientific">Vreelandella neptunia</name>
    <dbReference type="NCBI Taxonomy" id="115551"/>
    <lineage>
        <taxon>Bacteria</taxon>
        <taxon>Pseudomonadati</taxon>
        <taxon>Pseudomonadota</taxon>
        <taxon>Gammaproteobacteria</taxon>
        <taxon>Oceanospirillales</taxon>
        <taxon>Halomonadaceae</taxon>
        <taxon>Vreelandella</taxon>
    </lineage>
</organism>
<feature type="modified residue" description="Phosphohistidine" evidence="2">
    <location>
        <position position="49"/>
    </location>
</feature>
<evidence type="ECO:0000259" key="5">
    <source>
        <dbReference type="PROSITE" id="PS50883"/>
    </source>
</evidence>
<dbReference type="SUPFAM" id="SSF55073">
    <property type="entry name" value="Nucleotide cyclase"/>
    <property type="match status" value="1"/>
</dbReference>
<dbReference type="SMART" id="SM00267">
    <property type="entry name" value="GGDEF"/>
    <property type="match status" value="1"/>
</dbReference>
<dbReference type="Pfam" id="PF00563">
    <property type="entry name" value="EAL"/>
    <property type="match status" value="1"/>
</dbReference>
<dbReference type="RefSeq" id="WP_240719999.1">
    <property type="nucleotide sequence ID" value="NZ_JAKVTW010000022.1"/>
</dbReference>
<comment type="caution">
    <text evidence="8">The sequence shown here is derived from an EMBL/GenBank/DDBJ whole genome shotgun (WGS) entry which is preliminary data.</text>
</comment>
<dbReference type="PROSITE" id="PS50883">
    <property type="entry name" value="EAL"/>
    <property type="match status" value="1"/>
</dbReference>